<dbReference type="Proteomes" id="UP001239111">
    <property type="component" value="Chromosome 2"/>
</dbReference>
<sequence>MRRCAEVEIMNDTMQQNHIKETAHTPAKGPRNSSFPNSTRVSHWRFDNATVNCIDGENGCLLIHDVGVGAQVIVECESIEKDRDGNMFFVGKKTIPSGVLYSSPTPSSDVGIVLIRVPGSATVGSWPADRLIAKLLKVPHGHTGEEFAVFPIAHTYKYSSGVE</sequence>
<evidence type="ECO:0000313" key="2">
    <source>
        <dbReference type="Proteomes" id="UP001239111"/>
    </source>
</evidence>
<dbReference type="EMBL" id="CM056742">
    <property type="protein sequence ID" value="KAJ8677731.1"/>
    <property type="molecule type" value="Genomic_DNA"/>
</dbReference>
<name>A0ACC2P3U1_9HYME</name>
<comment type="caution">
    <text evidence="1">The sequence shown here is derived from an EMBL/GenBank/DDBJ whole genome shotgun (WGS) entry which is preliminary data.</text>
</comment>
<keyword evidence="2" id="KW-1185">Reference proteome</keyword>
<organism evidence="1 2">
    <name type="scientific">Eretmocerus hayati</name>
    <dbReference type="NCBI Taxonomy" id="131215"/>
    <lineage>
        <taxon>Eukaryota</taxon>
        <taxon>Metazoa</taxon>
        <taxon>Ecdysozoa</taxon>
        <taxon>Arthropoda</taxon>
        <taxon>Hexapoda</taxon>
        <taxon>Insecta</taxon>
        <taxon>Pterygota</taxon>
        <taxon>Neoptera</taxon>
        <taxon>Endopterygota</taxon>
        <taxon>Hymenoptera</taxon>
        <taxon>Apocrita</taxon>
        <taxon>Proctotrupomorpha</taxon>
        <taxon>Chalcidoidea</taxon>
        <taxon>Aphelinidae</taxon>
        <taxon>Aphelininae</taxon>
        <taxon>Eretmocerus</taxon>
    </lineage>
</organism>
<accession>A0ACC2P3U1</accession>
<gene>
    <name evidence="1" type="ORF">QAD02_013518</name>
</gene>
<reference evidence="1" key="1">
    <citation type="submission" date="2023-04" db="EMBL/GenBank/DDBJ databases">
        <title>A chromosome-level genome assembly of the parasitoid wasp Eretmocerus hayati.</title>
        <authorList>
            <person name="Zhong Y."/>
            <person name="Liu S."/>
            <person name="Liu Y."/>
        </authorList>
    </citation>
    <scope>NUCLEOTIDE SEQUENCE</scope>
    <source>
        <strain evidence="1">ZJU_SS_LIU_2023</strain>
    </source>
</reference>
<proteinExistence type="predicted"/>
<protein>
    <submittedName>
        <fullName evidence="1">Uncharacterized protein</fullName>
    </submittedName>
</protein>
<evidence type="ECO:0000313" key="1">
    <source>
        <dbReference type="EMBL" id="KAJ8677731.1"/>
    </source>
</evidence>